<keyword evidence="2" id="KW-1185">Reference proteome</keyword>
<sequence length="183" mass="21402">MSQYRSHDQPEIVFFTDIEQAALDGAYVATTKTPFHDIELARVGFPVERLVIDHGRSGYQEVELDAFSLRLSSPERNTRRVNRETLDRDWIVLPAYCHKHAHLLWERVTREVPGKGSTKRRLWRWFTTACVDPLDGIDEKLLAQPARDSIRDYLLFSLSARIELLRRQPSHREAFAERTCRAR</sequence>
<dbReference type="EMBL" id="SJPH01000004">
    <property type="protein sequence ID" value="TWT43479.1"/>
    <property type="molecule type" value="Genomic_DNA"/>
</dbReference>
<reference evidence="1 2" key="1">
    <citation type="submission" date="2019-02" db="EMBL/GenBank/DDBJ databases">
        <title>Deep-cultivation of Planctomycetes and their phenomic and genomic characterization uncovers novel biology.</title>
        <authorList>
            <person name="Wiegand S."/>
            <person name="Jogler M."/>
            <person name="Boedeker C."/>
            <person name="Pinto D."/>
            <person name="Vollmers J."/>
            <person name="Rivas-Marin E."/>
            <person name="Kohn T."/>
            <person name="Peeters S.H."/>
            <person name="Heuer A."/>
            <person name="Rast P."/>
            <person name="Oberbeckmann S."/>
            <person name="Bunk B."/>
            <person name="Jeske O."/>
            <person name="Meyerdierks A."/>
            <person name="Storesund J.E."/>
            <person name="Kallscheuer N."/>
            <person name="Luecker S."/>
            <person name="Lage O.M."/>
            <person name="Pohl T."/>
            <person name="Merkel B.J."/>
            <person name="Hornburger P."/>
            <person name="Mueller R.-W."/>
            <person name="Bruemmer F."/>
            <person name="Labrenz M."/>
            <person name="Spormann A.M."/>
            <person name="Op Den Camp H."/>
            <person name="Overmann J."/>
            <person name="Amann R."/>
            <person name="Jetten M.S.M."/>
            <person name="Mascher T."/>
            <person name="Medema M.H."/>
            <person name="Devos D.P."/>
            <person name="Kaster A.-K."/>
            <person name="Ovreas L."/>
            <person name="Rohde M."/>
            <person name="Galperin M.Y."/>
            <person name="Jogler C."/>
        </authorList>
    </citation>
    <scope>NUCLEOTIDE SEQUENCE [LARGE SCALE GENOMIC DNA]</scope>
    <source>
        <strain evidence="1 2">Pla111</strain>
    </source>
</reference>
<protein>
    <submittedName>
        <fullName evidence="1">Uncharacterized protein</fullName>
    </submittedName>
</protein>
<name>A0A5C5W0A3_9BACT</name>
<evidence type="ECO:0000313" key="2">
    <source>
        <dbReference type="Proteomes" id="UP000318995"/>
    </source>
</evidence>
<dbReference type="AlphaFoldDB" id="A0A5C5W0A3"/>
<comment type="caution">
    <text evidence="1">The sequence shown here is derived from an EMBL/GenBank/DDBJ whole genome shotgun (WGS) entry which is preliminary data.</text>
</comment>
<gene>
    <name evidence="1" type="ORF">Pla111_24300</name>
</gene>
<dbReference type="Proteomes" id="UP000318995">
    <property type="component" value="Unassembled WGS sequence"/>
</dbReference>
<proteinExistence type="predicted"/>
<dbReference type="RefSeq" id="WP_146574619.1">
    <property type="nucleotide sequence ID" value="NZ_SJPH01000004.1"/>
</dbReference>
<evidence type="ECO:0000313" key="1">
    <source>
        <dbReference type="EMBL" id="TWT43479.1"/>
    </source>
</evidence>
<accession>A0A5C5W0A3</accession>
<organism evidence="1 2">
    <name type="scientific">Botrimarina hoheduenensis</name>
    <dbReference type="NCBI Taxonomy" id="2528000"/>
    <lineage>
        <taxon>Bacteria</taxon>
        <taxon>Pseudomonadati</taxon>
        <taxon>Planctomycetota</taxon>
        <taxon>Planctomycetia</taxon>
        <taxon>Pirellulales</taxon>
        <taxon>Lacipirellulaceae</taxon>
        <taxon>Botrimarina</taxon>
    </lineage>
</organism>